<organism evidence="1 2">
    <name type="scientific">Ensete ventricosum</name>
    <name type="common">Abyssinian banana</name>
    <name type="synonym">Musa ensete</name>
    <dbReference type="NCBI Taxonomy" id="4639"/>
    <lineage>
        <taxon>Eukaryota</taxon>
        <taxon>Viridiplantae</taxon>
        <taxon>Streptophyta</taxon>
        <taxon>Embryophyta</taxon>
        <taxon>Tracheophyta</taxon>
        <taxon>Spermatophyta</taxon>
        <taxon>Magnoliopsida</taxon>
        <taxon>Liliopsida</taxon>
        <taxon>Zingiberales</taxon>
        <taxon>Musaceae</taxon>
        <taxon>Ensete</taxon>
    </lineage>
</organism>
<name>A0A427AQS6_ENSVE</name>
<accession>A0A427AQS6</accession>
<proteinExistence type="predicted"/>
<evidence type="ECO:0000313" key="2">
    <source>
        <dbReference type="Proteomes" id="UP000287651"/>
    </source>
</evidence>
<sequence length="148" mass="16898">MHSLVMHLGEKPLGLHLGRAYILPSCALGKEDLRVPYQLSVIQKNSPLRYAPRREAPWTTHTLSFHTPYQATRFLTQTVFRFTLTSARDIWNAFVSKLFGQNGARREGRGRSAERMGWLSDSLDSIRTLQIRHVLTQIVSLGSSLFFI</sequence>
<comment type="caution">
    <text evidence="1">The sequence shown here is derived from an EMBL/GenBank/DDBJ whole genome shotgun (WGS) entry which is preliminary data.</text>
</comment>
<dbReference type="AlphaFoldDB" id="A0A427AQS6"/>
<reference evidence="1 2" key="1">
    <citation type="journal article" date="2014" name="Agronomy (Basel)">
        <title>A Draft Genome Sequence for Ensete ventricosum, the Drought-Tolerant Tree Against Hunger.</title>
        <authorList>
            <person name="Harrison J."/>
            <person name="Moore K.A."/>
            <person name="Paszkiewicz K."/>
            <person name="Jones T."/>
            <person name="Grant M."/>
            <person name="Ambacheew D."/>
            <person name="Muzemil S."/>
            <person name="Studholme D.J."/>
        </authorList>
    </citation>
    <scope>NUCLEOTIDE SEQUENCE [LARGE SCALE GENOMIC DNA]</scope>
</reference>
<evidence type="ECO:0000313" key="1">
    <source>
        <dbReference type="EMBL" id="RRT78599.1"/>
    </source>
</evidence>
<protein>
    <submittedName>
        <fullName evidence="1">Uncharacterized protein</fullName>
    </submittedName>
</protein>
<dbReference type="Proteomes" id="UP000287651">
    <property type="component" value="Unassembled WGS sequence"/>
</dbReference>
<gene>
    <name evidence="1" type="ORF">B296_00026833</name>
</gene>
<dbReference type="EMBL" id="AMZH03001633">
    <property type="protein sequence ID" value="RRT78599.1"/>
    <property type="molecule type" value="Genomic_DNA"/>
</dbReference>